<keyword evidence="5" id="KW-0406">Ion transport</keyword>
<sequence>MSLRVDGDMHSRGIPARYLNHSDHDDRSAVLELGKPGSVSPISPSLPLIAKNQQQSSSSGAKNSNTGSSSSRSRRKNRQNPFDGSEFGEGRVLGHPPSLTSASSTRHSQSHPNFEQLLVDQPKLPQITVSDNDMKELGAIEVVSDDEYYGEMEDKFGSELALSAHLKEHLHSHTEPASPSGGGVYGIGPQVVPMKQMTMEGFTRGRPQFREDVRSYRSDRSDEASIRSLRRAGYKREKMPVSVGIITVILFITGGAVLFAVWEDWNFFDGAYYSFITLSTIGFGDIVPGQSLDEGSQEKLVVCALYLLFGMALIAMCFKLMQDDVVQKARWLGQRIGIIVKEESSDSDSEFDDDIVIEDDDDDLLSEEKNDQDKRTVSSGSSKRDEDDMRPSNRYERNANNSHSRRGHWRM</sequence>
<evidence type="ECO:0000256" key="4">
    <source>
        <dbReference type="ARBA" id="ARBA00022989"/>
    </source>
</evidence>
<feature type="compositionally biased region" description="Polar residues" evidence="8">
    <location>
        <begin position="98"/>
        <end position="113"/>
    </location>
</feature>
<accession>A0A915D0E7</accession>
<dbReference type="GO" id="GO:0030322">
    <property type="term" value="P:stabilization of membrane potential"/>
    <property type="evidence" value="ECO:0007669"/>
    <property type="project" value="TreeGrafter"/>
</dbReference>
<reference evidence="12" key="1">
    <citation type="submission" date="2022-11" db="UniProtKB">
        <authorList>
            <consortium name="WormBaseParasite"/>
        </authorList>
    </citation>
    <scope>IDENTIFICATION</scope>
</reference>
<dbReference type="SUPFAM" id="SSF81324">
    <property type="entry name" value="Voltage-gated potassium channels"/>
    <property type="match status" value="1"/>
</dbReference>
<comment type="subcellular location">
    <subcellularLocation>
        <location evidence="1">Membrane</location>
        <topology evidence="1">Multi-pass membrane protein</topology>
    </subcellularLocation>
</comment>
<evidence type="ECO:0000256" key="5">
    <source>
        <dbReference type="ARBA" id="ARBA00023065"/>
    </source>
</evidence>
<dbReference type="Gene3D" id="1.10.287.70">
    <property type="match status" value="1"/>
</dbReference>
<keyword evidence="7" id="KW-0407">Ion channel</keyword>
<evidence type="ECO:0000256" key="6">
    <source>
        <dbReference type="ARBA" id="ARBA00023136"/>
    </source>
</evidence>
<feature type="compositionally biased region" description="Basic and acidic residues" evidence="8">
    <location>
        <begin position="366"/>
        <end position="397"/>
    </location>
</feature>
<dbReference type="Proteomes" id="UP000887574">
    <property type="component" value="Unplaced"/>
</dbReference>
<organism evidence="11 12">
    <name type="scientific">Ditylenchus dipsaci</name>
    <dbReference type="NCBI Taxonomy" id="166011"/>
    <lineage>
        <taxon>Eukaryota</taxon>
        <taxon>Metazoa</taxon>
        <taxon>Ecdysozoa</taxon>
        <taxon>Nematoda</taxon>
        <taxon>Chromadorea</taxon>
        <taxon>Rhabditida</taxon>
        <taxon>Tylenchina</taxon>
        <taxon>Tylenchomorpha</taxon>
        <taxon>Sphaerularioidea</taxon>
        <taxon>Anguinidae</taxon>
        <taxon>Anguininae</taxon>
        <taxon>Ditylenchus</taxon>
    </lineage>
</organism>
<evidence type="ECO:0000313" key="12">
    <source>
        <dbReference type="WBParaSite" id="jg14143"/>
    </source>
</evidence>
<feature type="region of interest" description="Disordered" evidence="8">
    <location>
        <begin position="362"/>
        <end position="411"/>
    </location>
</feature>
<feature type="transmembrane region" description="Helical" evidence="9">
    <location>
        <begin position="300"/>
        <end position="321"/>
    </location>
</feature>
<dbReference type="InterPro" id="IPR003280">
    <property type="entry name" value="2pore_dom_K_chnl"/>
</dbReference>
<dbReference type="Pfam" id="PF07885">
    <property type="entry name" value="Ion_trans_2"/>
    <property type="match status" value="1"/>
</dbReference>
<evidence type="ECO:0000256" key="3">
    <source>
        <dbReference type="ARBA" id="ARBA00022692"/>
    </source>
</evidence>
<dbReference type="GO" id="GO:0005886">
    <property type="term" value="C:plasma membrane"/>
    <property type="evidence" value="ECO:0007669"/>
    <property type="project" value="TreeGrafter"/>
</dbReference>
<proteinExistence type="predicted"/>
<feature type="compositionally biased region" description="Low complexity" evidence="8">
    <location>
        <begin position="50"/>
        <end position="71"/>
    </location>
</feature>
<name>A0A915D0E7_9BILA</name>
<evidence type="ECO:0000256" key="9">
    <source>
        <dbReference type="SAM" id="Phobius"/>
    </source>
</evidence>
<feature type="region of interest" description="Disordered" evidence="8">
    <location>
        <begin position="50"/>
        <end position="118"/>
    </location>
</feature>
<evidence type="ECO:0000256" key="7">
    <source>
        <dbReference type="ARBA" id="ARBA00023303"/>
    </source>
</evidence>
<keyword evidence="6 9" id="KW-0472">Membrane</keyword>
<evidence type="ECO:0000313" key="11">
    <source>
        <dbReference type="Proteomes" id="UP000887574"/>
    </source>
</evidence>
<evidence type="ECO:0000256" key="2">
    <source>
        <dbReference type="ARBA" id="ARBA00022448"/>
    </source>
</evidence>
<dbReference type="PANTHER" id="PTHR11003:SF337">
    <property type="entry name" value="POTASSIUM CHANNEL DOMAIN-CONTAINING PROTEIN"/>
    <property type="match status" value="1"/>
</dbReference>
<feature type="transmembrane region" description="Helical" evidence="9">
    <location>
        <begin position="239"/>
        <end position="259"/>
    </location>
</feature>
<feature type="compositionally biased region" description="Basic and acidic residues" evidence="8">
    <location>
        <begin position="1"/>
        <end position="11"/>
    </location>
</feature>
<dbReference type="PANTHER" id="PTHR11003">
    <property type="entry name" value="POTASSIUM CHANNEL, SUBFAMILY K"/>
    <property type="match status" value="1"/>
</dbReference>
<keyword evidence="3 9" id="KW-0812">Transmembrane</keyword>
<evidence type="ECO:0000259" key="10">
    <source>
        <dbReference type="Pfam" id="PF07885"/>
    </source>
</evidence>
<keyword evidence="2" id="KW-0813">Transport</keyword>
<dbReference type="GO" id="GO:0015271">
    <property type="term" value="F:outward rectifier potassium channel activity"/>
    <property type="evidence" value="ECO:0007669"/>
    <property type="project" value="TreeGrafter"/>
</dbReference>
<dbReference type="AlphaFoldDB" id="A0A915D0E7"/>
<evidence type="ECO:0000256" key="8">
    <source>
        <dbReference type="SAM" id="MobiDB-lite"/>
    </source>
</evidence>
<dbReference type="GO" id="GO:0022841">
    <property type="term" value="F:potassium ion leak channel activity"/>
    <property type="evidence" value="ECO:0007669"/>
    <property type="project" value="TreeGrafter"/>
</dbReference>
<evidence type="ECO:0000256" key="1">
    <source>
        <dbReference type="ARBA" id="ARBA00004141"/>
    </source>
</evidence>
<keyword evidence="4 9" id="KW-1133">Transmembrane helix</keyword>
<dbReference type="WBParaSite" id="jg14143">
    <property type="protein sequence ID" value="jg14143"/>
    <property type="gene ID" value="jg14143"/>
</dbReference>
<keyword evidence="11" id="KW-1185">Reference proteome</keyword>
<dbReference type="InterPro" id="IPR013099">
    <property type="entry name" value="K_chnl_dom"/>
</dbReference>
<dbReference type="FunFam" id="1.10.287.70:FF:000265">
    <property type="entry name" value="TWiK family of potassium channels"/>
    <property type="match status" value="1"/>
</dbReference>
<feature type="domain" description="Potassium channel" evidence="10">
    <location>
        <begin position="247"/>
        <end position="323"/>
    </location>
</feature>
<feature type="region of interest" description="Disordered" evidence="8">
    <location>
        <begin position="1"/>
        <end position="21"/>
    </location>
</feature>
<protein>
    <submittedName>
        <fullName evidence="12">Potassium channel domain-containing protein</fullName>
    </submittedName>
</protein>